<accession>A0ABT0YP99</accession>
<name>A0ABT0YP99_9BURK</name>
<dbReference type="Proteomes" id="UP001165541">
    <property type="component" value="Unassembled WGS sequence"/>
</dbReference>
<reference evidence="1" key="1">
    <citation type="submission" date="2022-05" db="EMBL/GenBank/DDBJ databases">
        <title>Schlegelella sp. nov., isolated from mangrove soil.</title>
        <authorList>
            <person name="Liu Y."/>
            <person name="Ge X."/>
            <person name="Liu W."/>
        </authorList>
    </citation>
    <scope>NUCLEOTIDE SEQUENCE</scope>
    <source>
        <strain evidence="1">S2-27</strain>
    </source>
</reference>
<keyword evidence="2" id="KW-1185">Reference proteome</keyword>
<sequence>MQTVRLLDPTDRAPPIPGPARVGGELSLSSLGTALLGLGRAVVLRGDDQWPEQVTQIVQAAREQLPLDQQHHVIDALVKDAAQKAPSDRALGQCRQLAPRLPEPYGAHLLAASPQTWVHQYPAGSLYERASADLLREIRECRVAFEGLRNQAAGAEGAANNGVQSFKAQAKLDLMSRLGIANVPPVPDLPLRFKSAAAATNRPDDT</sequence>
<dbReference type="RefSeq" id="WP_251778646.1">
    <property type="nucleotide sequence ID" value="NZ_JAMKFE010000006.1"/>
</dbReference>
<organism evidence="1 2">
    <name type="scientific">Caldimonas mangrovi</name>
    <dbReference type="NCBI Taxonomy" id="2944811"/>
    <lineage>
        <taxon>Bacteria</taxon>
        <taxon>Pseudomonadati</taxon>
        <taxon>Pseudomonadota</taxon>
        <taxon>Betaproteobacteria</taxon>
        <taxon>Burkholderiales</taxon>
        <taxon>Sphaerotilaceae</taxon>
        <taxon>Caldimonas</taxon>
    </lineage>
</organism>
<dbReference type="EMBL" id="JAMKFE010000006">
    <property type="protein sequence ID" value="MCM5680219.1"/>
    <property type="molecule type" value="Genomic_DNA"/>
</dbReference>
<protein>
    <submittedName>
        <fullName evidence="1">Uncharacterized protein</fullName>
    </submittedName>
</protein>
<proteinExistence type="predicted"/>
<evidence type="ECO:0000313" key="2">
    <source>
        <dbReference type="Proteomes" id="UP001165541"/>
    </source>
</evidence>
<comment type="caution">
    <text evidence="1">The sequence shown here is derived from an EMBL/GenBank/DDBJ whole genome shotgun (WGS) entry which is preliminary data.</text>
</comment>
<gene>
    <name evidence="1" type="ORF">M8A51_11820</name>
</gene>
<evidence type="ECO:0000313" key="1">
    <source>
        <dbReference type="EMBL" id="MCM5680219.1"/>
    </source>
</evidence>